<comment type="caution">
    <text evidence="3">The sequence shown here is derived from an EMBL/GenBank/DDBJ whole genome shotgun (WGS) entry which is preliminary data.</text>
</comment>
<gene>
    <name evidence="3" type="primary">cadR</name>
    <name evidence="3" type="ORF">EA795_17050</name>
</gene>
<feature type="domain" description="HTH merR-type" evidence="2">
    <location>
        <begin position="1"/>
        <end position="69"/>
    </location>
</feature>
<dbReference type="PANTHER" id="PTHR30204">
    <property type="entry name" value="REDOX-CYCLING DRUG-SENSING TRANSCRIPTIONAL ACTIVATOR SOXR"/>
    <property type="match status" value="1"/>
</dbReference>
<dbReference type="InterPro" id="IPR011791">
    <property type="entry name" value="CadR-PbrR"/>
</dbReference>
<dbReference type="SUPFAM" id="SSF46955">
    <property type="entry name" value="Putative DNA-binding domain"/>
    <property type="match status" value="1"/>
</dbReference>
<dbReference type="Pfam" id="PF13411">
    <property type="entry name" value="MerR_1"/>
    <property type="match status" value="1"/>
</dbReference>
<evidence type="ECO:0000313" key="3">
    <source>
        <dbReference type="EMBL" id="RMH98701.1"/>
    </source>
</evidence>
<dbReference type="PRINTS" id="PR00040">
    <property type="entry name" value="HTHMERR"/>
</dbReference>
<dbReference type="InterPro" id="IPR047057">
    <property type="entry name" value="MerR_fam"/>
</dbReference>
<accession>A0ABX9UZ59</accession>
<proteinExistence type="predicted"/>
<dbReference type="CDD" id="cd04784">
    <property type="entry name" value="HTH_CadR-PbrR"/>
    <property type="match status" value="1"/>
</dbReference>
<protein>
    <submittedName>
        <fullName evidence="3">Cd(II)/Pb(II)-responsive transcriptional regulator</fullName>
    </submittedName>
</protein>
<keyword evidence="1" id="KW-0238">DNA-binding</keyword>
<dbReference type="PANTHER" id="PTHR30204:SF92">
    <property type="entry name" value="HTH-TYPE TRANSCRIPTIONAL REGULATOR ZNTR"/>
    <property type="match status" value="1"/>
</dbReference>
<reference evidence="3 4" key="1">
    <citation type="submission" date="2018-10" db="EMBL/GenBank/DDBJ databases">
        <title>Pseudomonas sp. GL14 genome.</title>
        <authorList>
            <person name="Peng J."/>
            <person name="Liu Z.-P."/>
        </authorList>
    </citation>
    <scope>NUCLEOTIDE SEQUENCE [LARGE SCALE GENOMIC DNA]</scope>
    <source>
        <strain evidence="3 4">GL14</strain>
    </source>
</reference>
<evidence type="ECO:0000256" key="1">
    <source>
        <dbReference type="ARBA" id="ARBA00023125"/>
    </source>
</evidence>
<organism evidence="3 4">
    <name type="scientific">Stutzerimonas nitrititolerans</name>
    <dbReference type="NCBI Taxonomy" id="2482751"/>
    <lineage>
        <taxon>Bacteria</taxon>
        <taxon>Pseudomonadati</taxon>
        <taxon>Pseudomonadota</taxon>
        <taxon>Gammaproteobacteria</taxon>
        <taxon>Pseudomonadales</taxon>
        <taxon>Pseudomonadaceae</taxon>
        <taxon>Stutzerimonas</taxon>
    </lineage>
</organism>
<dbReference type="EMBL" id="RFFL01000014">
    <property type="protein sequence ID" value="RMH98701.1"/>
    <property type="molecule type" value="Genomic_DNA"/>
</dbReference>
<dbReference type="RefSeq" id="WP_058078634.1">
    <property type="nucleotide sequence ID" value="NZ_DALYPK010000010.1"/>
</dbReference>
<dbReference type="NCBIfam" id="TIGR02047">
    <property type="entry name" value="CadR-PbrR"/>
    <property type="match status" value="1"/>
</dbReference>
<dbReference type="InterPro" id="IPR009061">
    <property type="entry name" value="DNA-bd_dom_put_sf"/>
</dbReference>
<keyword evidence="4" id="KW-1185">Reference proteome</keyword>
<dbReference type="InterPro" id="IPR000551">
    <property type="entry name" value="MerR-type_HTH_dom"/>
</dbReference>
<dbReference type="Gene3D" id="1.10.1660.10">
    <property type="match status" value="1"/>
</dbReference>
<dbReference type="SMART" id="SM00422">
    <property type="entry name" value="HTH_MERR"/>
    <property type="match status" value="1"/>
</dbReference>
<dbReference type="PROSITE" id="PS50937">
    <property type="entry name" value="HTH_MERR_2"/>
    <property type="match status" value="1"/>
</dbReference>
<sequence length="149" mass="17421">MKIGELAKMTNCQVETIRYYEREGLLPAPGRTEANYRFYTQLHFERLRFIRTCRMLDMTHEEIRQLLRYRDDPTRNCAGVNELVDEHIEHVRSRIASLQTLEAQLIELRRTCSEGREAAACKILQQLTRGEGVQGTEASFSVTRNKHHV</sequence>
<evidence type="ECO:0000259" key="2">
    <source>
        <dbReference type="PROSITE" id="PS50937"/>
    </source>
</evidence>
<evidence type="ECO:0000313" key="4">
    <source>
        <dbReference type="Proteomes" id="UP000269134"/>
    </source>
</evidence>
<dbReference type="Proteomes" id="UP000269134">
    <property type="component" value="Unassembled WGS sequence"/>
</dbReference>
<name>A0ABX9UZ59_9GAMM</name>
<dbReference type="GeneID" id="84610750"/>